<dbReference type="SMART" id="SM00267">
    <property type="entry name" value="GGDEF"/>
    <property type="match status" value="1"/>
</dbReference>
<feature type="chain" id="PRO_5046555935" evidence="1">
    <location>
        <begin position="23"/>
        <end position="964"/>
    </location>
</feature>
<protein>
    <submittedName>
        <fullName evidence="6">EAL domain-containing protein</fullName>
    </submittedName>
</protein>
<sequence length="964" mass="106189">MPRALCLLVFVSLLGCLGQAGAQTSAPLRVGIYANAPKVFMNEDDQPAGILVELLREMASAERWTLEFVPCEWPGCLDLLAAGRIDLLPDVAWSEGRARAFAFHRIPALHSWSQIYAPPGNAIRSLPALKGKRVAVLAGSVQAQNLPAVLEGYDATVTLLPVGSLERAFAMAARGEADAVAANHFFGDLQAARHGLDATAVVFNPARLYYAAPPGRHRELLDAIDRHLAAWRADPDSVYFATLRRWQAADTTQAAPSRLWWALAVAVGLLLSSLALASWLRSQVAVRTRELRENEEKLNTILDSVDSLIYIKDTQSRYRYVNGEMCRLLNRPASTIIGQGDEVLFGPALARMTRESDRVTLTEQRRHVVEERIGEKIYLTTKVPLARDGELYGLCGITTDITPNKQAEESLRIAATVFQSGEGMCVLSPEATMVEANEAWGLLVGCPAAELPGTPFPPFSLEQDGDDYRERMWATVRRAHTWQGEVWTRRRNGQPYPAWLTVSAVRNADGVLTNFVCTQSDISARKQADEKIVQLAYYDSLTGLPNRRLLYERLHHCIGQHGRNRRVGALLFLDMDNFKDLNDSRGHVVGDHLLQQVAARLLQCARESDTVARLGGDEFVILLEALGVSEEEATRHAEAVGHKILAALREPFEVGGAVHHASCSIGVTLCTGNEQQLDDLMRRGDLAMYEAKRQGRNTLRFFHNSMELEVTYRTAIETELREALRQSQFVLHYQGQVDGGGVLTGAEALVRWQHPQRGLIGPAGFIAIAETSGLIVPLGRWVLRTACEQLALWAATPATAHLTLAVNVSVRQFLQSDFVEETLATVRASGADPARLKLELTETLMIEGVEETIDKMRALREHGIGFSLDDFGTGYSSLSYLKRLPLDQLKIDQSFVRDVLDDPNDASIARSVVALGKSLGLGIIAEGVETEAQRCFLAEIGCDAWQGFLFSRPVDARTLEELAA</sequence>
<dbReference type="RefSeq" id="WP_379736140.1">
    <property type="nucleotide sequence ID" value="NZ_JBHRVV010000001.1"/>
</dbReference>
<dbReference type="SMART" id="SM00086">
    <property type="entry name" value="PAC"/>
    <property type="match status" value="1"/>
</dbReference>
<name>A0ABV7PMY8_9BURK</name>
<dbReference type="PROSITE" id="PS50113">
    <property type="entry name" value="PAC"/>
    <property type="match status" value="1"/>
</dbReference>
<dbReference type="InterPro" id="IPR001633">
    <property type="entry name" value="EAL_dom"/>
</dbReference>
<dbReference type="SMART" id="SM00052">
    <property type="entry name" value="EAL"/>
    <property type="match status" value="1"/>
</dbReference>
<dbReference type="InterPro" id="IPR043128">
    <property type="entry name" value="Rev_trsase/Diguanyl_cyclase"/>
</dbReference>
<dbReference type="PROSITE" id="PS50887">
    <property type="entry name" value="GGDEF"/>
    <property type="match status" value="1"/>
</dbReference>
<feature type="domain" description="EAL" evidence="4">
    <location>
        <begin position="713"/>
        <end position="964"/>
    </location>
</feature>
<dbReference type="InterPro" id="IPR001638">
    <property type="entry name" value="Solute-binding_3/MltF_N"/>
</dbReference>
<dbReference type="Gene3D" id="3.30.450.20">
    <property type="entry name" value="PAS domain"/>
    <property type="match status" value="2"/>
</dbReference>
<dbReference type="Gene3D" id="3.20.20.450">
    <property type="entry name" value="EAL domain"/>
    <property type="match status" value="1"/>
</dbReference>
<evidence type="ECO:0000313" key="6">
    <source>
        <dbReference type="EMBL" id="MFC3459538.1"/>
    </source>
</evidence>
<comment type="caution">
    <text evidence="6">The sequence shown here is derived from an EMBL/GenBank/DDBJ whole genome shotgun (WGS) entry which is preliminary data.</text>
</comment>
<dbReference type="SMART" id="SM00091">
    <property type="entry name" value="PAS"/>
    <property type="match status" value="2"/>
</dbReference>
<dbReference type="InterPro" id="IPR029787">
    <property type="entry name" value="Nucleotide_cyclase"/>
</dbReference>
<evidence type="ECO:0000259" key="5">
    <source>
        <dbReference type="PROSITE" id="PS50887"/>
    </source>
</evidence>
<dbReference type="Pfam" id="PF08448">
    <property type="entry name" value="PAS_4"/>
    <property type="match status" value="1"/>
</dbReference>
<evidence type="ECO:0000259" key="2">
    <source>
        <dbReference type="PROSITE" id="PS50112"/>
    </source>
</evidence>
<dbReference type="PANTHER" id="PTHR44757">
    <property type="entry name" value="DIGUANYLATE CYCLASE DGCP"/>
    <property type="match status" value="1"/>
</dbReference>
<dbReference type="SUPFAM" id="SSF55785">
    <property type="entry name" value="PYP-like sensor domain (PAS domain)"/>
    <property type="match status" value="2"/>
</dbReference>
<dbReference type="InterPro" id="IPR000014">
    <property type="entry name" value="PAS"/>
</dbReference>
<keyword evidence="1" id="KW-0732">Signal</keyword>
<dbReference type="EMBL" id="JBHRVV010000001">
    <property type="protein sequence ID" value="MFC3459538.1"/>
    <property type="molecule type" value="Genomic_DNA"/>
</dbReference>
<dbReference type="NCBIfam" id="TIGR00229">
    <property type="entry name" value="sensory_box"/>
    <property type="match status" value="2"/>
</dbReference>
<evidence type="ECO:0000256" key="1">
    <source>
        <dbReference type="SAM" id="SignalP"/>
    </source>
</evidence>
<dbReference type="PANTHER" id="PTHR44757:SF2">
    <property type="entry name" value="BIOFILM ARCHITECTURE MAINTENANCE PROTEIN MBAA"/>
    <property type="match status" value="1"/>
</dbReference>
<dbReference type="CDD" id="cd00130">
    <property type="entry name" value="PAS"/>
    <property type="match status" value="1"/>
</dbReference>
<dbReference type="InterPro" id="IPR052155">
    <property type="entry name" value="Biofilm_reg_signaling"/>
</dbReference>
<dbReference type="SUPFAM" id="SSF141868">
    <property type="entry name" value="EAL domain-like"/>
    <property type="match status" value="1"/>
</dbReference>
<dbReference type="NCBIfam" id="TIGR00254">
    <property type="entry name" value="GGDEF"/>
    <property type="match status" value="1"/>
</dbReference>
<evidence type="ECO:0000259" key="4">
    <source>
        <dbReference type="PROSITE" id="PS50883"/>
    </source>
</evidence>
<proteinExistence type="predicted"/>
<dbReference type="InterPro" id="IPR000700">
    <property type="entry name" value="PAS-assoc_C"/>
</dbReference>
<dbReference type="SMART" id="SM00062">
    <property type="entry name" value="PBPb"/>
    <property type="match status" value="1"/>
</dbReference>
<dbReference type="SUPFAM" id="SSF55073">
    <property type="entry name" value="Nucleotide cyclase"/>
    <property type="match status" value="1"/>
</dbReference>
<dbReference type="Gene3D" id="3.30.70.270">
    <property type="match status" value="1"/>
</dbReference>
<dbReference type="InterPro" id="IPR000160">
    <property type="entry name" value="GGDEF_dom"/>
</dbReference>
<dbReference type="CDD" id="cd01948">
    <property type="entry name" value="EAL"/>
    <property type="match status" value="1"/>
</dbReference>
<dbReference type="Pfam" id="PF00990">
    <property type="entry name" value="GGDEF"/>
    <property type="match status" value="1"/>
</dbReference>
<dbReference type="InterPro" id="IPR013656">
    <property type="entry name" value="PAS_4"/>
</dbReference>
<dbReference type="Proteomes" id="UP001595665">
    <property type="component" value="Unassembled WGS sequence"/>
</dbReference>
<reference evidence="7" key="1">
    <citation type="journal article" date="2019" name="Int. J. Syst. Evol. Microbiol.">
        <title>The Global Catalogue of Microorganisms (GCM) 10K type strain sequencing project: providing services to taxonomists for standard genome sequencing and annotation.</title>
        <authorList>
            <consortium name="The Broad Institute Genomics Platform"/>
            <consortium name="The Broad Institute Genome Sequencing Center for Infectious Disease"/>
            <person name="Wu L."/>
            <person name="Ma J."/>
        </authorList>
    </citation>
    <scope>NUCLEOTIDE SEQUENCE [LARGE SCALE GENOMIC DNA]</scope>
    <source>
        <strain evidence="7">CCM 7480</strain>
    </source>
</reference>
<dbReference type="Pfam" id="PF00563">
    <property type="entry name" value="EAL"/>
    <property type="match status" value="1"/>
</dbReference>
<dbReference type="PROSITE" id="PS51257">
    <property type="entry name" value="PROKAR_LIPOPROTEIN"/>
    <property type="match status" value="1"/>
</dbReference>
<evidence type="ECO:0000313" key="7">
    <source>
        <dbReference type="Proteomes" id="UP001595665"/>
    </source>
</evidence>
<feature type="domain" description="PAS" evidence="2">
    <location>
        <begin position="294"/>
        <end position="372"/>
    </location>
</feature>
<dbReference type="InterPro" id="IPR001610">
    <property type="entry name" value="PAC"/>
</dbReference>
<dbReference type="Pfam" id="PF00497">
    <property type="entry name" value="SBP_bac_3"/>
    <property type="match status" value="1"/>
</dbReference>
<dbReference type="PROSITE" id="PS50883">
    <property type="entry name" value="EAL"/>
    <property type="match status" value="1"/>
</dbReference>
<dbReference type="InterPro" id="IPR035965">
    <property type="entry name" value="PAS-like_dom_sf"/>
</dbReference>
<feature type="domain" description="GGDEF" evidence="5">
    <location>
        <begin position="566"/>
        <end position="704"/>
    </location>
</feature>
<organism evidence="6 7">
    <name type="scientific">Massilia haematophila</name>
    <dbReference type="NCBI Taxonomy" id="457923"/>
    <lineage>
        <taxon>Bacteria</taxon>
        <taxon>Pseudomonadati</taxon>
        <taxon>Pseudomonadota</taxon>
        <taxon>Betaproteobacteria</taxon>
        <taxon>Burkholderiales</taxon>
        <taxon>Oxalobacteraceae</taxon>
        <taxon>Telluria group</taxon>
        <taxon>Massilia</taxon>
    </lineage>
</organism>
<dbReference type="Gene3D" id="3.40.190.10">
    <property type="entry name" value="Periplasmic binding protein-like II"/>
    <property type="match status" value="2"/>
</dbReference>
<accession>A0ABV7PMY8</accession>
<gene>
    <name evidence="6" type="ORF">ACFOPH_14980</name>
</gene>
<feature type="signal peptide" evidence="1">
    <location>
        <begin position="1"/>
        <end position="22"/>
    </location>
</feature>
<dbReference type="SUPFAM" id="SSF53850">
    <property type="entry name" value="Periplasmic binding protein-like II"/>
    <property type="match status" value="1"/>
</dbReference>
<evidence type="ECO:0000259" key="3">
    <source>
        <dbReference type="PROSITE" id="PS50113"/>
    </source>
</evidence>
<dbReference type="PROSITE" id="PS50112">
    <property type="entry name" value="PAS"/>
    <property type="match status" value="1"/>
</dbReference>
<dbReference type="Pfam" id="PF13426">
    <property type="entry name" value="PAS_9"/>
    <property type="match status" value="1"/>
</dbReference>
<feature type="domain" description="PAC" evidence="3">
    <location>
        <begin position="482"/>
        <end position="534"/>
    </location>
</feature>
<dbReference type="CDD" id="cd01949">
    <property type="entry name" value="GGDEF"/>
    <property type="match status" value="1"/>
</dbReference>
<keyword evidence="7" id="KW-1185">Reference proteome</keyword>
<dbReference type="InterPro" id="IPR035919">
    <property type="entry name" value="EAL_sf"/>
</dbReference>